<evidence type="ECO:0000313" key="2">
    <source>
        <dbReference type="EMBL" id="MBC3831523.1"/>
    </source>
</evidence>
<proteinExistence type="predicted"/>
<organism evidence="2 3">
    <name type="scientific">Undibacterium amnicola</name>
    <dbReference type="NCBI Taxonomy" id="1834038"/>
    <lineage>
        <taxon>Bacteria</taxon>
        <taxon>Pseudomonadati</taxon>
        <taxon>Pseudomonadota</taxon>
        <taxon>Betaproteobacteria</taxon>
        <taxon>Burkholderiales</taxon>
        <taxon>Oxalobacteraceae</taxon>
        <taxon>Undibacterium</taxon>
    </lineage>
</organism>
<name>A0ABR6XPU3_9BURK</name>
<protein>
    <submittedName>
        <fullName evidence="2">Uncharacterized protein</fullName>
    </submittedName>
</protein>
<sequence>MKFPLKTLAISIAMLTSIPAFAQGASGTRLAFDAQAVAKASAAKEPAGLRNAATAGLRTLISDISKDIKNGELPEGFPFDVNDISELKNATLGLGFEVYSAHPQTLLAGGRPFDQMLMGTGVWNFVVLVDKNPVALLELEKLNGKWQVNGAGAAKLAQDVHVSTQNHAGKNAFRFIRIYQATADFMEVKDMEGRARFAPLLAARQSLRSIQGVNADTPLAASQDVLPALQDAVRNHLERFSK</sequence>
<evidence type="ECO:0000313" key="3">
    <source>
        <dbReference type="Proteomes" id="UP000643610"/>
    </source>
</evidence>
<comment type="caution">
    <text evidence="2">The sequence shown here is derived from an EMBL/GenBank/DDBJ whole genome shotgun (WGS) entry which is preliminary data.</text>
</comment>
<evidence type="ECO:0000256" key="1">
    <source>
        <dbReference type="SAM" id="SignalP"/>
    </source>
</evidence>
<dbReference type="RefSeq" id="WP_186890576.1">
    <property type="nucleotide sequence ID" value="NZ_JACOFU010000003.1"/>
</dbReference>
<dbReference type="EMBL" id="JACOFU010000003">
    <property type="protein sequence ID" value="MBC3831523.1"/>
    <property type="molecule type" value="Genomic_DNA"/>
</dbReference>
<accession>A0ABR6XPU3</accession>
<keyword evidence="1" id="KW-0732">Signal</keyword>
<dbReference type="Proteomes" id="UP000643610">
    <property type="component" value="Unassembled WGS sequence"/>
</dbReference>
<keyword evidence="3" id="KW-1185">Reference proteome</keyword>
<reference evidence="2 3" key="1">
    <citation type="submission" date="2020-08" db="EMBL/GenBank/DDBJ databases">
        <title>Novel species isolated from subtropical streams in China.</title>
        <authorList>
            <person name="Lu H."/>
        </authorList>
    </citation>
    <scope>NUCLEOTIDE SEQUENCE [LARGE SCALE GENOMIC DNA]</scope>
    <source>
        <strain evidence="2 3">KCTC 52442</strain>
    </source>
</reference>
<gene>
    <name evidence="2" type="ORF">H8K33_08375</name>
</gene>
<feature type="chain" id="PRO_5045792615" evidence="1">
    <location>
        <begin position="23"/>
        <end position="242"/>
    </location>
</feature>
<feature type="signal peptide" evidence="1">
    <location>
        <begin position="1"/>
        <end position="22"/>
    </location>
</feature>